<dbReference type="AlphaFoldDB" id="A0A382WZJ3"/>
<sequence length="47" mass="5134">VAQIHAAVKDKLDHNDKNSQLGKGAFIEGFPKLSIGEKADWVSSNLR</sequence>
<protein>
    <submittedName>
        <fullName evidence="1">Uncharacterized protein</fullName>
    </submittedName>
</protein>
<evidence type="ECO:0000313" key="1">
    <source>
        <dbReference type="EMBL" id="SVD64000.1"/>
    </source>
</evidence>
<feature type="non-terminal residue" evidence="1">
    <location>
        <position position="47"/>
    </location>
</feature>
<dbReference type="EMBL" id="UINC01163601">
    <property type="protein sequence ID" value="SVD64000.1"/>
    <property type="molecule type" value="Genomic_DNA"/>
</dbReference>
<gene>
    <name evidence="1" type="ORF">METZ01_LOCUS416854</name>
</gene>
<proteinExistence type="predicted"/>
<reference evidence="1" key="1">
    <citation type="submission" date="2018-05" db="EMBL/GenBank/DDBJ databases">
        <authorList>
            <person name="Lanie J.A."/>
            <person name="Ng W.-L."/>
            <person name="Kazmierczak K.M."/>
            <person name="Andrzejewski T.M."/>
            <person name="Davidsen T.M."/>
            <person name="Wayne K.J."/>
            <person name="Tettelin H."/>
            <person name="Glass J.I."/>
            <person name="Rusch D."/>
            <person name="Podicherti R."/>
            <person name="Tsui H.-C.T."/>
            <person name="Winkler M.E."/>
        </authorList>
    </citation>
    <scope>NUCLEOTIDE SEQUENCE</scope>
</reference>
<organism evidence="1">
    <name type="scientific">marine metagenome</name>
    <dbReference type="NCBI Taxonomy" id="408172"/>
    <lineage>
        <taxon>unclassified sequences</taxon>
        <taxon>metagenomes</taxon>
        <taxon>ecological metagenomes</taxon>
    </lineage>
</organism>
<feature type="non-terminal residue" evidence="1">
    <location>
        <position position="1"/>
    </location>
</feature>
<name>A0A382WZJ3_9ZZZZ</name>
<accession>A0A382WZJ3</accession>